<feature type="compositionally biased region" description="Low complexity" evidence="1">
    <location>
        <begin position="280"/>
        <end position="299"/>
    </location>
</feature>
<evidence type="ECO:0000313" key="3">
    <source>
        <dbReference type="Proteomes" id="UP000094236"/>
    </source>
</evidence>
<sequence>MSLSNNQDVSLNESGGINNNNDYSHAMRHAEDTTPAALLEQLIYVDTFMPDADPTTLDEQLTAELAAFADDSFIFPDEDKPKDHDGNGNGYDLGGLAKSSDHMTNQNSNKNNGNDNNNNNNNNNSNNSNNSNNNHVLNNLNFSEQLRNHDSLSNNNSENNNNNNSNDTNADVLSQSLVTILSSQGNFSNSIINSLSSSLLSGVPKVHVPAGVQSTLVSAGLTQIQIDALAALIAQHQLKSNHNGDIFNNNDLNGGFNASAVDVLSGYSDSSAANGGGLLNNFTQPASQQQQQQHVNQTNFQAQSPENLLSSIVNLLNSQTHNQAQQNTSLSSQGQVFAFQQK</sequence>
<feature type="compositionally biased region" description="Basic and acidic residues" evidence="1">
    <location>
        <begin position="77"/>
        <end position="86"/>
    </location>
</feature>
<accession>A0A1E4TW82</accession>
<dbReference type="EMBL" id="KV454013">
    <property type="protein sequence ID" value="ODV95989.1"/>
    <property type="molecule type" value="Genomic_DNA"/>
</dbReference>
<feature type="region of interest" description="Disordered" evidence="1">
    <location>
        <begin position="1"/>
        <end position="24"/>
    </location>
</feature>
<evidence type="ECO:0000256" key="1">
    <source>
        <dbReference type="SAM" id="MobiDB-lite"/>
    </source>
</evidence>
<proteinExistence type="predicted"/>
<evidence type="ECO:0000313" key="2">
    <source>
        <dbReference type="EMBL" id="ODV95989.1"/>
    </source>
</evidence>
<feature type="region of interest" description="Disordered" evidence="1">
    <location>
        <begin position="74"/>
        <end position="169"/>
    </location>
</feature>
<dbReference type="Proteomes" id="UP000094236">
    <property type="component" value="Unassembled WGS sequence"/>
</dbReference>
<name>A0A1E4TW82_PACTA</name>
<protein>
    <submittedName>
        <fullName evidence="2">Uncharacterized protein</fullName>
    </submittedName>
</protein>
<dbReference type="OrthoDB" id="1939598at2759"/>
<keyword evidence="3" id="KW-1185">Reference proteome</keyword>
<gene>
    <name evidence="2" type="ORF">PACTADRAFT_33181</name>
</gene>
<feature type="region of interest" description="Disordered" evidence="1">
    <location>
        <begin position="278"/>
        <end position="299"/>
    </location>
</feature>
<feature type="compositionally biased region" description="Low complexity" evidence="1">
    <location>
        <begin position="153"/>
        <end position="166"/>
    </location>
</feature>
<dbReference type="STRING" id="669874.A0A1E4TW82"/>
<feature type="compositionally biased region" description="Polar residues" evidence="1">
    <location>
        <begin position="1"/>
        <end position="23"/>
    </location>
</feature>
<organism evidence="2 3">
    <name type="scientific">Pachysolen tannophilus NRRL Y-2460</name>
    <dbReference type="NCBI Taxonomy" id="669874"/>
    <lineage>
        <taxon>Eukaryota</taxon>
        <taxon>Fungi</taxon>
        <taxon>Dikarya</taxon>
        <taxon>Ascomycota</taxon>
        <taxon>Saccharomycotina</taxon>
        <taxon>Pichiomycetes</taxon>
        <taxon>Pachysolenaceae</taxon>
        <taxon>Pachysolen</taxon>
    </lineage>
</organism>
<feature type="compositionally biased region" description="Low complexity" evidence="1">
    <location>
        <begin position="105"/>
        <end position="141"/>
    </location>
</feature>
<reference evidence="3" key="1">
    <citation type="submission" date="2016-05" db="EMBL/GenBank/DDBJ databases">
        <title>Comparative genomics of biotechnologically important yeasts.</title>
        <authorList>
            <consortium name="DOE Joint Genome Institute"/>
            <person name="Riley R."/>
            <person name="Haridas S."/>
            <person name="Wolfe K.H."/>
            <person name="Lopes M.R."/>
            <person name="Hittinger C.T."/>
            <person name="Goker M."/>
            <person name="Salamov A."/>
            <person name="Wisecaver J."/>
            <person name="Long T.M."/>
            <person name="Aerts A.L."/>
            <person name="Barry K."/>
            <person name="Choi C."/>
            <person name="Clum A."/>
            <person name="Coughlan A.Y."/>
            <person name="Deshpande S."/>
            <person name="Douglass A.P."/>
            <person name="Hanson S.J."/>
            <person name="Klenk H.-P."/>
            <person name="Labutti K."/>
            <person name="Lapidus A."/>
            <person name="Lindquist E."/>
            <person name="Lipzen A."/>
            <person name="Meier-Kolthoff J.P."/>
            <person name="Ohm R.A."/>
            <person name="Otillar R.P."/>
            <person name="Pangilinan J."/>
            <person name="Peng Y."/>
            <person name="Rokas A."/>
            <person name="Rosa C.A."/>
            <person name="Scheuner C."/>
            <person name="Sibirny A.A."/>
            <person name="Slot J.C."/>
            <person name="Stielow J.B."/>
            <person name="Sun H."/>
            <person name="Kurtzman C.P."/>
            <person name="Blackwell M."/>
            <person name="Grigoriev I.V."/>
            <person name="Jeffries T.W."/>
        </authorList>
    </citation>
    <scope>NUCLEOTIDE SEQUENCE [LARGE SCALE GENOMIC DNA]</scope>
    <source>
        <strain evidence="3">NRRL Y-2460</strain>
    </source>
</reference>
<dbReference type="AlphaFoldDB" id="A0A1E4TW82"/>